<evidence type="ECO:0000313" key="2">
    <source>
        <dbReference type="EMBL" id="KXK27449.1"/>
    </source>
</evidence>
<accession>A0A136M0L4</accession>
<evidence type="ECO:0000313" key="3">
    <source>
        <dbReference type="Proteomes" id="UP000070457"/>
    </source>
</evidence>
<dbReference type="Gene3D" id="3.20.20.370">
    <property type="entry name" value="Glycoside hydrolase/deacetylase"/>
    <property type="match status" value="1"/>
</dbReference>
<feature type="domain" description="NodB homology" evidence="1">
    <location>
        <begin position="5"/>
        <end position="297"/>
    </location>
</feature>
<dbReference type="Proteomes" id="UP000070457">
    <property type="component" value="Unassembled WGS sequence"/>
</dbReference>
<dbReference type="SUPFAM" id="SSF88713">
    <property type="entry name" value="Glycoside hydrolase/deacetylase"/>
    <property type="match status" value="1"/>
</dbReference>
<keyword evidence="2" id="KW-0378">Hydrolase</keyword>
<comment type="caution">
    <text evidence="2">The sequence shown here is derived from an EMBL/GenBank/DDBJ whole genome shotgun (WGS) entry which is preliminary data.</text>
</comment>
<dbReference type="PANTHER" id="PTHR47561">
    <property type="entry name" value="POLYSACCHARIDE DEACETYLASE FAMILY PROTEIN (AFU_ORTHOLOGUE AFUA_6G05030)"/>
    <property type="match status" value="1"/>
</dbReference>
<dbReference type="PROSITE" id="PS51677">
    <property type="entry name" value="NODB"/>
    <property type="match status" value="1"/>
</dbReference>
<dbReference type="GO" id="GO:0016810">
    <property type="term" value="F:hydrolase activity, acting on carbon-nitrogen (but not peptide) bonds"/>
    <property type="evidence" value="ECO:0007669"/>
    <property type="project" value="InterPro"/>
</dbReference>
<dbReference type="EMBL" id="JYNZ01000002">
    <property type="protein sequence ID" value="KXK27449.1"/>
    <property type="molecule type" value="Genomic_DNA"/>
</dbReference>
<sequence length="297" mass="34431">MNTSKTILLTFDVEEWFHTTFMTDYIDPHLFSVSRVMENLGFVLDLLQEFDITATFFVLGSLAEKIPDLVPMILEHNSSHEIASHSYDHVLLYEQSPEDISMNVIRSREILQKQSGQEVGGFRAPYFSINDHAIEELAQNGYVYDSSLHDFRLNPQYGHLHVEMNATGSPGIFTYKNLFELTIPVKRYFNNRLALPFGGGGYYRLYPLLLQKYWIDSFLKTSDYFMMYLHPWEFDPDQPYVRSVPAIKRMRHYIGIRRHLDKTRSLVRSLAQKGYTFSTVSGYLNKSHGIALAASNK</sequence>
<dbReference type="CDD" id="cd10941">
    <property type="entry name" value="CE4_PuuE_HpPgdA_like_2"/>
    <property type="match status" value="1"/>
</dbReference>
<reference evidence="2 3" key="1">
    <citation type="submission" date="2015-02" db="EMBL/GenBank/DDBJ databases">
        <title>Improved understanding of the partial-nitritation anammox process through 23 genomes representing the majority of the microbial community.</title>
        <authorList>
            <person name="Speth D.R."/>
            <person name="In T Zandt M."/>
            <person name="Guerrero Cruz S."/>
            <person name="Jetten M.S."/>
            <person name="Dutilh B.E."/>
        </authorList>
    </citation>
    <scope>NUCLEOTIDE SEQUENCE [LARGE SCALE GENOMIC DNA]</scope>
    <source>
        <strain evidence="2">OLB20</strain>
    </source>
</reference>
<dbReference type="PANTHER" id="PTHR47561:SF1">
    <property type="entry name" value="POLYSACCHARIDE DEACETYLASE FAMILY PROTEIN (AFU_ORTHOLOGUE AFUA_6G05030)"/>
    <property type="match status" value="1"/>
</dbReference>
<dbReference type="GO" id="GO:0005975">
    <property type="term" value="P:carbohydrate metabolic process"/>
    <property type="evidence" value="ECO:0007669"/>
    <property type="project" value="InterPro"/>
</dbReference>
<evidence type="ECO:0000259" key="1">
    <source>
        <dbReference type="PROSITE" id="PS51677"/>
    </source>
</evidence>
<proteinExistence type="predicted"/>
<dbReference type="InterPro" id="IPR022560">
    <property type="entry name" value="DUF3473"/>
</dbReference>
<gene>
    <name evidence="2" type="primary">pgdA</name>
    <name evidence="2" type="ORF">TR69_WS6001000326</name>
</gene>
<protein>
    <submittedName>
        <fullName evidence="2">Peptidoglycan deacetylase</fullName>
        <ecNumber evidence="2">3.5.1.-</ecNumber>
    </submittedName>
</protein>
<dbReference type="InterPro" id="IPR002509">
    <property type="entry name" value="NODB_dom"/>
</dbReference>
<dbReference type="EC" id="3.5.1.-" evidence="2"/>
<dbReference type="InterPro" id="IPR045235">
    <property type="entry name" value="PuuE_HpPgdA-like"/>
</dbReference>
<dbReference type="Pfam" id="PF01522">
    <property type="entry name" value="Polysacc_deac_1"/>
    <property type="match status" value="1"/>
</dbReference>
<organism evidence="2 3">
    <name type="scientific">candidate division WS6 bacterium OLB20</name>
    <dbReference type="NCBI Taxonomy" id="1617426"/>
    <lineage>
        <taxon>Bacteria</taxon>
        <taxon>Candidatus Dojkabacteria</taxon>
    </lineage>
</organism>
<name>A0A136M0L4_9BACT</name>
<dbReference type="STRING" id="1617426.TR69_WS6001000326"/>
<dbReference type="AlphaFoldDB" id="A0A136M0L4"/>
<dbReference type="InterPro" id="IPR011330">
    <property type="entry name" value="Glyco_hydro/deAcase_b/a-brl"/>
</dbReference>
<dbReference type="Pfam" id="PF11959">
    <property type="entry name" value="DUF3473"/>
    <property type="match status" value="1"/>
</dbReference>